<dbReference type="Proteomes" id="UP000231358">
    <property type="component" value="Unassembled WGS sequence"/>
</dbReference>
<evidence type="ECO:0000313" key="2">
    <source>
        <dbReference type="EMBL" id="PIG83112.1"/>
    </source>
</evidence>
<comment type="caution">
    <text evidence="2">The sequence shown here is derived from an EMBL/GenBank/DDBJ whole genome shotgun (WGS) entry which is preliminary data.</text>
</comment>
<keyword evidence="3" id="KW-1185">Reference proteome</keyword>
<evidence type="ECO:0000313" key="3">
    <source>
        <dbReference type="Proteomes" id="UP000231358"/>
    </source>
</evidence>
<sequence>MDPESQDTANLDPVEGQQQLSSPDRGPIACQFCVRPFTRRDTRFPAVSRLGATMRRKGMLSPATGKPAELASPVESKSLRYRLEREAKRGSHAIDVRG</sequence>
<protein>
    <submittedName>
        <fullName evidence="2">Uncharacterized protein</fullName>
    </submittedName>
</protein>
<feature type="region of interest" description="Disordered" evidence="1">
    <location>
        <begin position="1"/>
        <end position="27"/>
    </location>
</feature>
<proteinExistence type="predicted"/>
<dbReference type="EMBL" id="NEXV01000466">
    <property type="protein sequence ID" value="PIG83112.1"/>
    <property type="molecule type" value="Genomic_DNA"/>
</dbReference>
<accession>A0A2G7FR38</accession>
<organism evidence="2 3">
    <name type="scientific">Aspergillus arachidicola</name>
    <dbReference type="NCBI Taxonomy" id="656916"/>
    <lineage>
        <taxon>Eukaryota</taxon>
        <taxon>Fungi</taxon>
        <taxon>Dikarya</taxon>
        <taxon>Ascomycota</taxon>
        <taxon>Pezizomycotina</taxon>
        <taxon>Eurotiomycetes</taxon>
        <taxon>Eurotiomycetidae</taxon>
        <taxon>Eurotiales</taxon>
        <taxon>Aspergillaceae</taxon>
        <taxon>Aspergillus</taxon>
        <taxon>Aspergillus subgen. Circumdati</taxon>
    </lineage>
</organism>
<gene>
    <name evidence="2" type="ORF">AARAC_001247</name>
</gene>
<name>A0A2G7FR38_9EURO</name>
<dbReference type="AlphaFoldDB" id="A0A2G7FR38"/>
<reference evidence="2 3" key="1">
    <citation type="submission" date="2017-05" db="EMBL/GenBank/DDBJ databases">
        <title>Genome sequence for an aflatoxigenic pathogen of Argentinian peanut, Aspergillus arachidicola.</title>
        <authorList>
            <person name="Moore G."/>
            <person name="Beltz S.B."/>
            <person name="Mack B.M."/>
        </authorList>
    </citation>
    <scope>NUCLEOTIDE SEQUENCE [LARGE SCALE GENOMIC DNA]</scope>
    <source>
        <strain evidence="2 3">CBS 117610</strain>
    </source>
</reference>
<evidence type="ECO:0000256" key="1">
    <source>
        <dbReference type="SAM" id="MobiDB-lite"/>
    </source>
</evidence>